<dbReference type="AlphaFoldDB" id="A0A5A7P346"/>
<dbReference type="GO" id="GO:0007005">
    <property type="term" value="P:mitochondrion organization"/>
    <property type="evidence" value="ECO:0007669"/>
    <property type="project" value="TreeGrafter"/>
</dbReference>
<gene>
    <name evidence="4" type="ORF">STAS_02940</name>
</gene>
<feature type="repeat" description="PPR" evidence="3">
    <location>
        <begin position="143"/>
        <end position="177"/>
    </location>
</feature>
<feature type="repeat" description="PPR" evidence="3">
    <location>
        <begin position="83"/>
        <end position="117"/>
    </location>
</feature>
<name>A0A5A7P346_STRAF</name>
<evidence type="ECO:0000313" key="5">
    <source>
        <dbReference type="Proteomes" id="UP000325081"/>
    </source>
</evidence>
<comment type="similarity">
    <text evidence="1">Belongs to the PPR family. P subfamily.</text>
</comment>
<dbReference type="PANTHER" id="PTHR47934:SF6">
    <property type="entry name" value="MITOCHONDRIAL GROUP I INTRON SPLICING FACTOR CCM1-RELATED"/>
    <property type="match status" value="1"/>
</dbReference>
<evidence type="ECO:0000256" key="1">
    <source>
        <dbReference type="ARBA" id="ARBA00007626"/>
    </source>
</evidence>
<evidence type="ECO:0000313" key="4">
    <source>
        <dbReference type="EMBL" id="GER27246.1"/>
    </source>
</evidence>
<dbReference type="InterPro" id="IPR002885">
    <property type="entry name" value="PPR_rpt"/>
</dbReference>
<dbReference type="Pfam" id="PF01535">
    <property type="entry name" value="PPR"/>
    <property type="match status" value="1"/>
</dbReference>
<dbReference type="GO" id="GO:0003729">
    <property type="term" value="F:mRNA binding"/>
    <property type="evidence" value="ECO:0007669"/>
    <property type="project" value="TreeGrafter"/>
</dbReference>
<sequence length="230" mass="25778">MTGKLGKPKEALEMLSKGIKPNSMAYSTMIEALVRARMADKTMALFSKMVEDNCRPNEFTKLGHAAEAHRLFCNMWSFHSKGDRDAYVSILETLCSTGKFVEAIDMLDKTHEKGITTDTLMYNMVFSALGKSKELKVSECKPDVVLYNSLINCLGKNGDLDEAHVKFKKMREKGLDPDVVTYNTLIECFGKTDKGRCSEAVDMYQKLKEQGLTPDSITYSILERLQSGSL</sequence>
<accession>A0A5A7P346</accession>
<evidence type="ECO:0000256" key="3">
    <source>
        <dbReference type="PROSITE-ProRule" id="PRU00708"/>
    </source>
</evidence>
<organism evidence="4 5">
    <name type="scientific">Striga asiatica</name>
    <name type="common">Asiatic witchweed</name>
    <name type="synonym">Buchnera asiatica</name>
    <dbReference type="NCBI Taxonomy" id="4170"/>
    <lineage>
        <taxon>Eukaryota</taxon>
        <taxon>Viridiplantae</taxon>
        <taxon>Streptophyta</taxon>
        <taxon>Embryophyta</taxon>
        <taxon>Tracheophyta</taxon>
        <taxon>Spermatophyta</taxon>
        <taxon>Magnoliopsida</taxon>
        <taxon>eudicotyledons</taxon>
        <taxon>Gunneridae</taxon>
        <taxon>Pentapetalae</taxon>
        <taxon>asterids</taxon>
        <taxon>lamiids</taxon>
        <taxon>Lamiales</taxon>
        <taxon>Orobanchaceae</taxon>
        <taxon>Buchnereae</taxon>
        <taxon>Striga</taxon>
    </lineage>
</organism>
<dbReference type="Gene3D" id="1.25.40.10">
    <property type="entry name" value="Tetratricopeptide repeat domain"/>
    <property type="match status" value="3"/>
</dbReference>
<protein>
    <submittedName>
        <fullName evidence="4">Pentatricopeptide repeat-containing protein</fullName>
    </submittedName>
</protein>
<dbReference type="PROSITE" id="PS51375">
    <property type="entry name" value="PPR"/>
    <property type="match status" value="4"/>
</dbReference>
<dbReference type="NCBIfam" id="TIGR00756">
    <property type="entry name" value="PPR"/>
    <property type="match status" value="4"/>
</dbReference>
<keyword evidence="5" id="KW-1185">Reference proteome</keyword>
<dbReference type="PANTHER" id="PTHR47934">
    <property type="entry name" value="PENTATRICOPEPTIDE REPEAT-CONTAINING PROTEIN PET309, MITOCHONDRIAL"/>
    <property type="match status" value="1"/>
</dbReference>
<evidence type="ECO:0000256" key="2">
    <source>
        <dbReference type="ARBA" id="ARBA00022737"/>
    </source>
</evidence>
<dbReference type="InterPro" id="IPR051114">
    <property type="entry name" value="Mito_RNA_Proc_CCM1"/>
</dbReference>
<keyword evidence="2" id="KW-0677">Repeat</keyword>
<reference evidence="5" key="1">
    <citation type="journal article" date="2019" name="Curr. Biol.">
        <title>Genome Sequence of Striga asiatica Provides Insight into the Evolution of Plant Parasitism.</title>
        <authorList>
            <person name="Yoshida S."/>
            <person name="Kim S."/>
            <person name="Wafula E.K."/>
            <person name="Tanskanen J."/>
            <person name="Kim Y.M."/>
            <person name="Honaas L."/>
            <person name="Yang Z."/>
            <person name="Spallek T."/>
            <person name="Conn C.E."/>
            <person name="Ichihashi Y."/>
            <person name="Cheong K."/>
            <person name="Cui S."/>
            <person name="Der J.P."/>
            <person name="Gundlach H."/>
            <person name="Jiao Y."/>
            <person name="Hori C."/>
            <person name="Ishida J.K."/>
            <person name="Kasahara H."/>
            <person name="Kiba T."/>
            <person name="Kim M.S."/>
            <person name="Koo N."/>
            <person name="Laohavisit A."/>
            <person name="Lee Y.H."/>
            <person name="Lumba S."/>
            <person name="McCourt P."/>
            <person name="Mortimer J.C."/>
            <person name="Mutuku J.M."/>
            <person name="Nomura T."/>
            <person name="Sasaki-Sekimoto Y."/>
            <person name="Seto Y."/>
            <person name="Wang Y."/>
            <person name="Wakatake T."/>
            <person name="Sakakibara H."/>
            <person name="Demura T."/>
            <person name="Yamaguchi S."/>
            <person name="Yoneyama K."/>
            <person name="Manabe R.I."/>
            <person name="Nelson D.C."/>
            <person name="Schulman A.H."/>
            <person name="Timko M.P."/>
            <person name="dePamphilis C.W."/>
            <person name="Choi D."/>
            <person name="Shirasu K."/>
        </authorList>
    </citation>
    <scope>NUCLEOTIDE SEQUENCE [LARGE SCALE GENOMIC DNA]</scope>
    <source>
        <strain evidence="5">cv. UVA1</strain>
    </source>
</reference>
<dbReference type="GO" id="GO:0006396">
    <property type="term" value="P:RNA processing"/>
    <property type="evidence" value="ECO:0007669"/>
    <property type="project" value="TreeGrafter"/>
</dbReference>
<feature type="non-terminal residue" evidence="4">
    <location>
        <position position="230"/>
    </location>
</feature>
<dbReference type="SUPFAM" id="SSF81901">
    <property type="entry name" value="HCP-like"/>
    <property type="match status" value="1"/>
</dbReference>
<dbReference type="OrthoDB" id="5588846at2759"/>
<dbReference type="InterPro" id="IPR011990">
    <property type="entry name" value="TPR-like_helical_dom_sf"/>
</dbReference>
<dbReference type="GO" id="GO:0005739">
    <property type="term" value="C:mitochondrion"/>
    <property type="evidence" value="ECO:0007669"/>
    <property type="project" value="TreeGrafter"/>
</dbReference>
<proteinExistence type="inferred from homology"/>
<comment type="caution">
    <text evidence="4">The sequence shown here is derived from an EMBL/GenBank/DDBJ whole genome shotgun (WGS) entry which is preliminary data.</text>
</comment>
<dbReference type="Pfam" id="PF13041">
    <property type="entry name" value="PPR_2"/>
    <property type="match status" value="2"/>
</dbReference>
<feature type="repeat" description="PPR" evidence="3">
    <location>
        <begin position="22"/>
        <end position="56"/>
    </location>
</feature>
<dbReference type="Proteomes" id="UP000325081">
    <property type="component" value="Unassembled WGS sequence"/>
</dbReference>
<feature type="repeat" description="PPR" evidence="3">
    <location>
        <begin position="178"/>
        <end position="214"/>
    </location>
</feature>
<dbReference type="EMBL" id="BKCP01001669">
    <property type="protein sequence ID" value="GER27246.1"/>
    <property type="molecule type" value="Genomic_DNA"/>
</dbReference>